<evidence type="ECO:0000256" key="1">
    <source>
        <dbReference type="SAM" id="MobiDB-lite"/>
    </source>
</evidence>
<gene>
    <name evidence="2" type="ORF">TIFTF001_032057</name>
</gene>
<proteinExistence type="predicted"/>
<reference evidence="2" key="1">
    <citation type="submission" date="2023-07" db="EMBL/GenBank/DDBJ databases">
        <title>draft genome sequence of fig (Ficus carica).</title>
        <authorList>
            <person name="Takahashi T."/>
            <person name="Nishimura K."/>
        </authorList>
    </citation>
    <scope>NUCLEOTIDE SEQUENCE</scope>
</reference>
<dbReference type="Proteomes" id="UP001187192">
    <property type="component" value="Unassembled WGS sequence"/>
</dbReference>
<evidence type="ECO:0000313" key="2">
    <source>
        <dbReference type="EMBL" id="GMN62991.1"/>
    </source>
</evidence>
<protein>
    <submittedName>
        <fullName evidence="2">Uncharacterized protein</fullName>
    </submittedName>
</protein>
<comment type="caution">
    <text evidence="2">The sequence shown here is derived from an EMBL/GenBank/DDBJ whole genome shotgun (WGS) entry which is preliminary data.</text>
</comment>
<evidence type="ECO:0000313" key="3">
    <source>
        <dbReference type="Proteomes" id="UP001187192"/>
    </source>
</evidence>
<name>A0AA88J7D2_FICCA</name>
<feature type="compositionally biased region" description="Acidic residues" evidence="1">
    <location>
        <begin position="232"/>
        <end position="276"/>
    </location>
</feature>
<dbReference type="AlphaFoldDB" id="A0AA88J7D2"/>
<sequence>MAARHVVLGRRKLTTYVYAVGRVVTELESERDPAFQFHSLPASATVIVISLAGWLFDMETIFSICHIEVHLQVLLASRCLQGDIRLWWMAQGDPAIHGIPWVDFRAHMIARYGPLPGEGANAQYRDPDIYGDMYRRRYLNFAVEWHAYPNESMGHYCCRDGLLPEVKYFVPVPEVGVSLEDMIDVIMEAEIIAYMIPPQEAEAGPDDNMDPAEAPDNPRDNAEDPPVIHIESDDEEQEVWEEWEEFEDMEEEELEDLEEQEEDPEEIPFDDEDWDVVSDVTIK</sequence>
<feature type="region of interest" description="Disordered" evidence="1">
    <location>
        <begin position="200"/>
        <end position="283"/>
    </location>
</feature>
<accession>A0AA88J7D2</accession>
<organism evidence="2 3">
    <name type="scientific">Ficus carica</name>
    <name type="common">Common fig</name>
    <dbReference type="NCBI Taxonomy" id="3494"/>
    <lineage>
        <taxon>Eukaryota</taxon>
        <taxon>Viridiplantae</taxon>
        <taxon>Streptophyta</taxon>
        <taxon>Embryophyta</taxon>
        <taxon>Tracheophyta</taxon>
        <taxon>Spermatophyta</taxon>
        <taxon>Magnoliopsida</taxon>
        <taxon>eudicotyledons</taxon>
        <taxon>Gunneridae</taxon>
        <taxon>Pentapetalae</taxon>
        <taxon>rosids</taxon>
        <taxon>fabids</taxon>
        <taxon>Rosales</taxon>
        <taxon>Moraceae</taxon>
        <taxon>Ficeae</taxon>
        <taxon>Ficus</taxon>
    </lineage>
</organism>
<keyword evidence="3" id="KW-1185">Reference proteome</keyword>
<dbReference type="EMBL" id="BTGU01000139">
    <property type="protein sequence ID" value="GMN62991.1"/>
    <property type="molecule type" value="Genomic_DNA"/>
</dbReference>